<dbReference type="SMART" id="SM00448">
    <property type="entry name" value="REC"/>
    <property type="match status" value="1"/>
</dbReference>
<evidence type="ECO:0000313" key="5">
    <source>
        <dbReference type="EMBL" id="MBB5889170.1"/>
    </source>
</evidence>
<dbReference type="Pfam" id="PF00196">
    <property type="entry name" value="GerE"/>
    <property type="match status" value="1"/>
</dbReference>
<dbReference type="GO" id="GO:0003677">
    <property type="term" value="F:DNA binding"/>
    <property type="evidence" value="ECO:0007669"/>
    <property type="project" value="UniProtKB-KW"/>
</dbReference>
<dbReference type="InterPro" id="IPR016032">
    <property type="entry name" value="Sig_transdc_resp-reg_C-effctor"/>
</dbReference>
<dbReference type="Pfam" id="PF00072">
    <property type="entry name" value="Response_reg"/>
    <property type="match status" value="1"/>
</dbReference>
<dbReference type="InterPro" id="IPR001789">
    <property type="entry name" value="Sig_transdc_resp-reg_receiver"/>
</dbReference>
<dbReference type="RefSeq" id="WP_221337842.1">
    <property type="nucleotide sequence ID" value="NZ_BAAAWY010000013.1"/>
</dbReference>
<dbReference type="PROSITE" id="PS00622">
    <property type="entry name" value="HTH_LUXR_1"/>
    <property type="match status" value="1"/>
</dbReference>
<organism evidence="5 6">
    <name type="scientific">Kutzneria kofuensis</name>
    <dbReference type="NCBI Taxonomy" id="103725"/>
    <lineage>
        <taxon>Bacteria</taxon>
        <taxon>Bacillati</taxon>
        <taxon>Actinomycetota</taxon>
        <taxon>Actinomycetes</taxon>
        <taxon>Pseudonocardiales</taxon>
        <taxon>Pseudonocardiaceae</taxon>
        <taxon>Kutzneria</taxon>
    </lineage>
</organism>
<dbReference type="SMART" id="SM00421">
    <property type="entry name" value="HTH_LUXR"/>
    <property type="match status" value="1"/>
</dbReference>
<dbReference type="PROSITE" id="PS50110">
    <property type="entry name" value="RESPONSE_REGULATORY"/>
    <property type="match status" value="1"/>
</dbReference>
<dbReference type="SUPFAM" id="SSF52172">
    <property type="entry name" value="CheY-like"/>
    <property type="match status" value="1"/>
</dbReference>
<evidence type="ECO:0000313" key="6">
    <source>
        <dbReference type="Proteomes" id="UP000585638"/>
    </source>
</evidence>
<feature type="domain" description="Response regulatory" evidence="4">
    <location>
        <begin position="3"/>
        <end position="110"/>
    </location>
</feature>
<keyword evidence="6" id="KW-1185">Reference proteome</keyword>
<proteinExistence type="predicted"/>
<dbReference type="Proteomes" id="UP000585638">
    <property type="component" value="Unassembled WGS sequence"/>
</dbReference>
<evidence type="ECO:0000259" key="4">
    <source>
        <dbReference type="PROSITE" id="PS50110"/>
    </source>
</evidence>
<dbReference type="AlphaFoldDB" id="A0A7W9KAT0"/>
<comment type="caution">
    <text evidence="5">The sequence shown here is derived from an EMBL/GenBank/DDBJ whole genome shotgun (WGS) entry which is preliminary data.</text>
</comment>
<dbReference type="InterPro" id="IPR011006">
    <property type="entry name" value="CheY-like_superfamily"/>
</dbReference>
<sequence>MTRILLADSQPVFVDGLCTHVVRTADLDVVAVAGTHAELVDLLRTTDADVVVLGIGLDLVERAAENAAVLVVSVSTREEDVAAAMSAGAAGYVTRQAGPEDILTAIRVVARGGLFVTADMAPLVRNRLGAGRVDSFFPQLTPREQDVLELLVRDAGTAAIARHLGITVKTVRNHVSNILVKLPARTRAEAAWLAREKLRVHPPVHTEPAVS</sequence>
<gene>
    <name evidence="5" type="ORF">BJ998_000366</name>
</gene>
<accession>A0A7W9KAT0</accession>
<reference evidence="5 6" key="1">
    <citation type="submission" date="2020-08" db="EMBL/GenBank/DDBJ databases">
        <title>Sequencing the genomes of 1000 actinobacteria strains.</title>
        <authorList>
            <person name="Klenk H.-P."/>
        </authorList>
    </citation>
    <scope>NUCLEOTIDE SEQUENCE [LARGE SCALE GENOMIC DNA]</scope>
    <source>
        <strain evidence="5 6">DSM 43851</strain>
    </source>
</reference>
<name>A0A7W9KAT0_9PSEU</name>
<dbReference type="PROSITE" id="PS50043">
    <property type="entry name" value="HTH_LUXR_2"/>
    <property type="match status" value="1"/>
</dbReference>
<comment type="caution">
    <text evidence="2">Lacks conserved residue(s) required for the propagation of feature annotation.</text>
</comment>
<keyword evidence="1 5" id="KW-0238">DNA-binding</keyword>
<dbReference type="GO" id="GO:0000160">
    <property type="term" value="P:phosphorelay signal transduction system"/>
    <property type="evidence" value="ECO:0007669"/>
    <property type="project" value="InterPro"/>
</dbReference>
<feature type="domain" description="HTH luxR-type" evidence="3">
    <location>
        <begin position="133"/>
        <end position="198"/>
    </location>
</feature>
<dbReference type="GO" id="GO:0006355">
    <property type="term" value="P:regulation of DNA-templated transcription"/>
    <property type="evidence" value="ECO:0007669"/>
    <property type="project" value="InterPro"/>
</dbReference>
<protein>
    <submittedName>
        <fullName evidence="5">DNA-binding NarL/FixJ family response regulator</fullName>
    </submittedName>
</protein>
<dbReference type="PANTHER" id="PTHR43214:SF42">
    <property type="entry name" value="TRANSCRIPTIONAL REGULATORY PROTEIN DESR"/>
    <property type="match status" value="1"/>
</dbReference>
<dbReference type="PANTHER" id="PTHR43214">
    <property type="entry name" value="TWO-COMPONENT RESPONSE REGULATOR"/>
    <property type="match status" value="1"/>
</dbReference>
<evidence type="ECO:0000259" key="3">
    <source>
        <dbReference type="PROSITE" id="PS50043"/>
    </source>
</evidence>
<dbReference type="InterPro" id="IPR000792">
    <property type="entry name" value="Tscrpt_reg_LuxR_C"/>
</dbReference>
<evidence type="ECO:0000256" key="1">
    <source>
        <dbReference type="ARBA" id="ARBA00023125"/>
    </source>
</evidence>
<dbReference type="Gene3D" id="3.40.50.2300">
    <property type="match status" value="1"/>
</dbReference>
<dbReference type="InterPro" id="IPR039420">
    <property type="entry name" value="WalR-like"/>
</dbReference>
<dbReference type="SUPFAM" id="SSF46894">
    <property type="entry name" value="C-terminal effector domain of the bipartite response regulators"/>
    <property type="match status" value="1"/>
</dbReference>
<evidence type="ECO:0000256" key="2">
    <source>
        <dbReference type="PROSITE-ProRule" id="PRU00169"/>
    </source>
</evidence>
<dbReference type="CDD" id="cd06170">
    <property type="entry name" value="LuxR_C_like"/>
    <property type="match status" value="1"/>
</dbReference>
<dbReference type="EMBL" id="JACHIR010000001">
    <property type="protein sequence ID" value="MBB5889170.1"/>
    <property type="molecule type" value="Genomic_DNA"/>
</dbReference>
<dbReference type="PRINTS" id="PR00038">
    <property type="entry name" value="HTHLUXR"/>
</dbReference>